<sequence length="88" mass="9628">MEQNLADLDTSNSKRLREKFATEQWEEYCQIQAESEANAAGNDSGSDKVGGEAGDDFGNDFGWFEAGLDGQDDDSGLKCPPPLWPPTR</sequence>
<name>A0AAW0RH17_9HYPO</name>
<protein>
    <submittedName>
        <fullName evidence="2">Uncharacterized protein</fullName>
    </submittedName>
</protein>
<dbReference type="Proteomes" id="UP001397290">
    <property type="component" value="Unassembled WGS sequence"/>
</dbReference>
<comment type="caution">
    <text evidence="2">The sequence shown here is derived from an EMBL/GenBank/DDBJ whole genome shotgun (WGS) entry which is preliminary data.</text>
</comment>
<reference evidence="2 3" key="1">
    <citation type="submission" date="2020-02" db="EMBL/GenBank/DDBJ databases">
        <title>Comparative genomics of the hypocrealean fungal genus Beauvera.</title>
        <authorList>
            <person name="Showalter D.N."/>
            <person name="Bushley K.E."/>
            <person name="Rehner S.A."/>
        </authorList>
    </citation>
    <scope>NUCLEOTIDE SEQUENCE [LARGE SCALE GENOMIC DNA]</scope>
    <source>
        <strain evidence="2 3">ARSEF4384</strain>
    </source>
</reference>
<keyword evidence="3" id="KW-1185">Reference proteome</keyword>
<evidence type="ECO:0000313" key="3">
    <source>
        <dbReference type="Proteomes" id="UP001397290"/>
    </source>
</evidence>
<gene>
    <name evidence="2" type="ORF">G3M48_000168</name>
</gene>
<dbReference type="EMBL" id="JAAHCF010001010">
    <property type="protein sequence ID" value="KAK8141375.1"/>
    <property type="molecule type" value="Genomic_DNA"/>
</dbReference>
<organism evidence="2 3">
    <name type="scientific">Beauveria asiatica</name>
    <dbReference type="NCBI Taxonomy" id="1069075"/>
    <lineage>
        <taxon>Eukaryota</taxon>
        <taxon>Fungi</taxon>
        <taxon>Dikarya</taxon>
        <taxon>Ascomycota</taxon>
        <taxon>Pezizomycotina</taxon>
        <taxon>Sordariomycetes</taxon>
        <taxon>Hypocreomycetidae</taxon>
        <taxon>Hypocreales</taxon>
        <taxon>Cordycipitaceae</taxon>
        <taxon>Beauveria</taxon>
    </lineage>
</organism>
<feature type="region of interest" description="Disordered" evidence="1">
    <location>
        <begin position="34"/>
        <end position="88"/>
    </location>
</feature>
<proteinExistence type="predicted"/>
<accession>A0AAW0RH17</accession>
<feature type="compositionally biased region" description="Pro residues" evidence="1">
    <location>
        <begin position="79"/>
        <end position="88"/>
    </location>
</feature>
<evidence type="ECO:0000313" key="2">
    <source>
        <dbReference type="EMBL" id="KAK8141375.1"/>
    </source>
</evidence>
<dbReference type="AlphaFoldDB" id="A0AAW0RH17"/>
<evidence type="ECO:0000256" key="1">
    <source>
        <dbReference type="SAM" id="MobiDB-lite"/>
    </source>
</evidence>